<evidence type="ECO:0000313" key="1">
    <source>
        <dbReference type="EMBL" id="SAL59753.1"/>
    </source>
</evidence>
<keyword evidence="2" id="KW-1185">Reference proteome</keyword>
<accession>A0A158IU04</accession>
<evidence type="ECO:0000313" key="2">
    <source>
        <dbReference type="Proteomes" id="UP000054740"/>
    </source>
</evidence>
<dbReference type="EMBL" id="FCNY02000016">
    <property type="protein sequence ID" value="SAL59753.1"/>
    <property type="molecule type" value="Genomic_DNA"/>
</dbReference>
<sequence length="120" mass="13309">MSVIALKEGYTGEIRDRIENFHGKQLLFVGWEDHLMFCAPHCIPVEASTPFRALVDDLLPAMYAAHPDWSSVELNAAEWFRSGEAFTPDFDKTIGENGLGHKAVIRFRTPGLNGIDGSCS</sequence>
<dbReference type="InterPro" id="IPR043010">
    <property type="entry name" value="Phenol_hydroxylase_sf"/>
</dbReference>
<name>A0A158IU04_CABCO</name>
<dbReference type="GO" id="GO:0018662">
    <property type="term" value="F:phenol 2-monooxygenase activity"/>
    <property type="evidence" value="ECO:0007669"/>
    <property type="project" value="InterPro"/>
</dbReference>
<dbReference type="AlphaFoldDB" id="A0A158IU04"/>
<dbReference type="Proteomes" id="UP000054740">
    <property type="component" value="Unassembled WGS sequence"/>
</dbReference>
<protein>
    <submittedName>
        <fullName evidence="1">Phenol hydroxylase region</fullName>
    </submittedName>
</protein>
<dbReference type="InterPro" id="IPR006756">
    <property type="entry name" value="Phenol_hydroxylase"/>
</dbReference>
<organism evidence="1 2">
    <name type="scientific">Caballeronia cordobensis</name>
    <name type="common">Burkholderia cordobensis</name>
    <dbReference type="NCBI Taxonomy" id="1353886"/>
    <lineage>
        <taxon>Bacteria</taxon>
        <taxon>Pseudomonadati</taxon>
        <taxon>Pseudomonadota</taxon>
        <taxon>Betaproteobacteria</taxon>
        <taxon>Burkholderiales</taxon>
        <taxon>Burkholderiaceae</taxon>
        <taxon>Caballeronia</taxon>
    </lineage>
</organism>
<reference evidence="2" key="1">
    <citation type="submission" date="2016-01" db="EMBL/GenBank/DDBJ databases">
        <authorList>
            <person name="Peeters C."/>
        </authorList>
    </citation>
    <scope>NUCLEOTIDE SEQUENCE [LARGE SCALE GENOMIC DNA]</scope>
</reference>
<dbReference type="Gene3D" id="3.10.20.560">
    <property type="entry name" value="Phenol hydroxylase"/>
    <property type="match status" value="1"/>
</dbReference>
<gene>
    <name evidence="1" type="ORF">AWB70_05372</name>
</gene>
<dbReference type="RefSeq" id="WP_053569917.1">
    <property type="nucleotide sequence ID" value="NZ_FCNY02000016.1"/>
</dbReference>
<dbReference type="Pfam" id="PF04663">
    <property type="entry name" value="Phenol_monoox"/>
    <property type="match status" value="1"/>
</dbReference>
<proteinExistence type="predicted"/>